<evidence type="ECO:0000313" key="5">
    <source>
        <dbReference type="Proteomes" id="UP000468901"/>
    </source>
</evidence>
<dbReference type="AlphaFoldDB" id="A0A6N6VSJ2"/>
<dbReference type="Proteomes" id="UP000468901">
    <property type="component" value="Unassembled WGS sequence"/>
</dbReference>
<evidence type="ECO:0000313" key="4">
    <source>
        <dbReference type="EMBL" id="KAB7742606.1"/>
    </source>
</evidence>
<feature type="region of interest" description="Disordered" evidence="3">
    <location>
        <begin position="1"/>
        <end position="23"/>
    </location>
</feature>
<dbReference type="GO" id="GO:0030490">
    <property type="term" value="P:maturation of SSU-rRNA"/>
    <property type="evidence" value="ECO:0007669"/>
    <property type="project" value="UniProtKB-UniRule"/>
</dbReference>
<dbReference type="PANTHER" id="PTHR33515:SF1">
    <property type="entry name" value="RIBOSOME-BINDING FACTOR A, CHLOROPLASTIC-RELATED"/>
    <property type="match status" value="1"/>
</dbReference>
<accession>A0A6N6VSJ2</accession>
<dbReference type="Pfam" id="PF02033">
    <property type="entry name" value="RBFA"/>
    <property type="match status" value="1"/>
</dbReference>
<feature type="region of interest" description="Disordered" evidence="3">
    <location>
        <begin position="129"/>
        <end position="151"/>
    </location>
</feature>
<reference evidence="4 5" key="1">
    <citation type="submission" date="2019-09" db="EMBL/GenBank/DDBJ databases">
        <title>Parvibaculum sedimenti sp. nov., isolated from sediment.</title>
        <authorList>
            <person name="Wang Y."/>
        </authorList>
    </citation>
    <scope>NUCLEOTIDE SEQUENCE [LARGE SCALE GENOMIC DNA]</scope>
    <source>
        <strain evidence="4 5">HXT-9</strain>
    </source>
</reference>
<comment type="subunit">
    <text evidence="2">Monomer. Binds 30S ribosomal subunits, but not 50S ribosomal subunits or 70S ribosomes.</text>
</comment>
<dbReference type="HAMAP" id="MF_00003">
    <property type="entry name" value="RbfA"/>
    <property type="match status" value="1"/>
</dbReference>
<dbReference type="SUPFAM" id="SSF89919">
    <property type="entry name" value="Ribosome-binding factor A, RbfA"/>
    <property type="match status" value="1"/>
</dbReference>
<dbReference type="InterPro" id="IPR023799">
    <property type="entry name" value="RbfA_dom_sf"/>
</dbReference>
<dbReference type="PANTHER" id="PTHR33515">
    <property type="entry name" value="RIBOSOME-BINDING FACTOR A, CHLOROPLASTIC-RELATED"/>
    <property type="match status" value="1"/>
</dbReference>
<comment type="subcellular location">
    <subcellularLocation>
        <location evidence="2">Cytoplasm</location>
    </subcellularLocation>
</comment>
<name>A0A6N6VSJ2_9HYPH</name>
<keyword evidence="5" id="KW-1185">Reference proteome</keyword>
<comment type="similarity">
    <text evidence="2">Belongs to the RbfA family.</text>
</comment>
<comment type="function">
    <text evidence="2">One of several proteins that assist in the late maturation steps of the functional core of the 30S ribosomal subunit. Associates with free 30S ribosomal subunits (but not with 30S subunits that are part of 70S ribosomes or polysomes). Required for efficient processing of 16S rRNA. May interact with the 5'-terminal helix region of 16S rRNA.</text>
</comment>
<dbReference type="NCBIfam" id="NF001802">
    <property type="entry name" value="PRK00521.2-5"/>
    <property type="match status" value="1"/>
</dbReference>
<dbReference type="GO" id="GO:0005829">
    <property type="term" value="C:cytosol"/>
    <property type="evidence" value="ECO:0007669"/>
    <property type="project" value="TreeGrafter"/>
</dbReference>
<comment type="caution">
    <text evidence="4">The sequence shown here is derived from an EMBL/GenBank/DDBJ whole genome shotgun (WGS) entry which is preliminary data.</text>
</comment>
<dbReference type="Gene3D" id="3.30.300.20">
    <property type="match status" value="1"/>
</dbReference>
<sequence>MRKKTHSKPGHRDARGPSQRQLRAGELVRRALAEIVARGDIQDPELSSRPITISEVRMSPDLRHAVCFVAPLGGGDAVALADALTRVRGYLRGQLSHEVTFKFMPDLSFEADVSFDRAEAVDRLLHSPKVARDLDADDHDEDDNPNEDNGN</sequence>
<keyword evidence="2" id="KW-0963">Cytoplasm</keyword>
<gene>
    <name evidence="2 4" type="primary">rbfA</name>
    <name evidence="4" type="ORF">F2P47_00275</name>
</gene>
<dbReference type="GO" id="GO:0043024">
    <property type="term" value="F:ribosomal small subunit binding"/>
    <property type="evidence" value="ECO:0007669"/>
    <property type="project" value="TreeGrafter"/>
</dbReference>
<evidence type="ECO:0000256" key="1">
    <source>
        <dbReference type="ARBA" id="ARBA00022517"/>
    </source>
</evidence>
<proteinExistence type="inferred from homology"/>
<dbReference type="InterPro" id="IPR000238">
    <property type="entry name" value="RbfA"/>
</dbReference>
<protein>
    <recommendedName>
        <fullName evidence="2">Ribosome-binding factor A</fullName>
    </recommendedName>
</protein>
<keyword evidence="1 2" id="KW-0690">Ribosome biogenesis</keyword>
<evidence type="ECO:0000256" key="3">
    <source>
        <dbReference type="SAM" id="MobiDB-lite"/>
    </source>
</evidence>
<dbReference type="RefSeq" id="WP_152214160.1">
    <property type="nucleotide sequence ID" value="NZ_JBAQYD010000384.1"/>
</dbReference>
<dbReference type="EMBL" id="WESC01000001">
    <property type="protein sequence ID" value="KAB7742606.1"/>
    <property type="molecule type" value="Genomic_DNA"/>
</dbReference>
<dbReference type="InterPro" id="IPR015946">
    <property type="entry name" value="KH_dom-like_a/b"/>
</dbReference>
<evidence type="ECO:0000256" key="2">
    <source>
        <dbReference type="HAMAP-Rule" id="MF_00003"/>
    </source>
</evidence>
<feature type="compositionally biased region" description="Acidic residues" evidence="3">
    <location>
        <begin position="135"/>
        <end position="151"/>
    </location>
</feature>
<organism evidence="4 5">
    <name type="scientific">Parvibaculum sedimenti</name>
    <dbReference type="NCBI Taxonomy" id="2608632"/>
    <lineage>
        <taxon>Bacteria</taxon>
        <taxon>Pseudomonadati</taxon>
        <taxon>Pseudomonadota</taxon>
        <taxon>Alphaproteobacteria</taxon>
        <taxon>Hyphomicrobiales</taxon>
        <taxon>Parvibaculaceae</taxon>
        <taxon>Parvibaculum</taxon>
    </lineage>
</organism>